<organism evidence="19 20">
    <name type="scientific">Promicromonospora umidemergens</name>
    <dbReference type="NCBI Taxonomy" id="629679"/>
    <lineage>
        <taxon>Bacteria</taxon>
        <taxon>Bacillati</taxon>
        <taxon>Actinomycetota</taxon>
        <taxon>Actinomycetes</taxon>
        <taxon>Micrococcales</taxon>
        <taxon>Promicromonosporaceae</taxon>
        <taxon>Promicromonospora</taxon>
    </lineage>
</organism>
<keyword evidence="10" id="KW-0413">Isomerase</keyword>
<comment type="similarity">
    <text evidence="2">Belongs to the GMC oxidoreductase family.</text>
</comment>
<evidence type="ECO:0000259" key="18">
    <source>
        <dbReference type="Pfam" id="PF05199"/>
    </source>
</evidence>
<comment type="pathway">
    <text evidence="12">Steroid metabolism; cholesterol degradation.</text>
</comment>
<evidence type="ECO:0000256" key="16">
    <source>
        <dbReference type="SAM" id="MobiDB-lite"/>
    </source>
</evidence>
<evidence type="ECO:0000256" key="1">
    <source>
        <dbReference type="ARBA" id="ARBA00001974"/>
    </source>
</evidence>
<evidence type="ECO:0000256" key="6">
    <source>
        <dbReference type="ARBA" id="ARBA00023002"/>
    </source>
</evidence>
<dbReference type="PANTHER" id="PTHR47470:SF1">
    <property type="entry name" value="FAD-DEPENDENT OXIDOREDUCTASE 2 FAD BINDING DOMAIN-CONTAINING PROTEIN"/>
    <property type="match status" value="1"/>
</dbReference>
<keyword evidence="5" id="KW-0274">FAD</keyword>
<evidence type="ECO:0000313" key="19">
    <source>
        <dbReference type="EMBL" id="GAA4700778.1"/>
    </source>
</evidence>
<dbReference type="InterPro" id="IPR052542">
    <property type="entry name" value="Cholesterol_Oxidase"/>
</dbReference>
<protein>
    <recommendedName>
        <fullName evidence="14">Cholesterol oxidase</fullName>
        <ecNumber evidence="13">1.1.3.6</ecNumber>
        <ecNumber evidence="11">5.3.3.1</ecNumber>
    </recommendedName>
    <alternativeName>
        <fullName evidence="15">Cholesterol isomerase</fullName>
    </alternativeName>
</protein>
<sequence length="733" mass="78930">MTDRFDADAIVVGSGFGGAVAAARLAQAGLSVIVLERGRRWLPGEFPRRPQLQGGWLWGVDRGLYDVRWLGRMGSVQAAGWGGGSLVYANVFARPFEGALDERWPAHLRRQKLSPYYDLAAHMIGVAPVGDDPATGAPPARTTLIEGLVHDLADATVRPNLAVTFGDPDTWRANRHGVPRRGCAFVGECVIGCNHGAKNSLDHTYLAVAEQAGARSVTDAEAQRIERHGDGYAVVTSTPSDADAPPRVWTAPRVVLAAGAVATTELLLRARDVHGTLPELSRRLGQGFSGNGDFLTLAELRHTQDDMTTGPTITTNTVLDVPEGRRSVWYQVQDGAVPELLQQLADAVVPGQAARAWWRRRVRPAGRRRTFAVLAMGIDSANGALQLDRSGNARLSWRNQWQAHLYRSQLRVGPLLARLLDARLYQPFTWSVLRRTITVHPLGGVGPGSDVGSGVVDELGEVHGCPGLFVMDGSVLPAASGVNPSATILAVAERSVEALIRRTGRPRWTAPEWGSVTQASVPEDAAFAFASQHHAATSGDGLTFDERMATGPAAPRRAVMRLHAELPSMDRFLDEADHRLTMRGTIEIDGIATRAELTGILSLFPEGRHEAMSYALRFADDDGRAWRFSGAKAVRSRTPVALLHGLTHLQAEIAPLDAAAGEAEPVALAIGARDLWQLSTSIRGKAFTRARRLRAVARFAWFFAASALRPSPAPVAPDSEETRSPGADHGTLT</sequence>
<comment type="cofactor">
    <cofactor evidence="1">
        <name>FAD</name>
        <dbReference type="ChEBI" id="CHEBI:57692"/>
    </cofactor>
</comment>
<keyword evidence="3" id="KW-0153">Cholesterol metabolism</keyword>
<evidence type="ECO:0000256" key="8">
    <source>
        <dbReference type="ARBA" id="ARBA00023166"/>
    </source>
</evidence>
<dbReference type="Proteomes" id="UP001500843">
    <property type="component" value="Unassembled WGS sequence"/>
</dbReference>
<evidence type="ECO:0000256" key="5">
    <source>
        <dbReference type="ARBA" id="ARBA00022827"/>
    </source>
</evidence>
<evidence type="ECO:0000256" key="15">
    <source>
        <dbReference type="ARBA" id="ARBA00049778"/>
    </source>
</evidence>
<dbReference type="EMBL" id="BAABHM010000011">
    <property type="protein sequence ID" value="GAA4700778.1"/>
    <property type="molecule type" value="Genomic_DNA"/>
</dbReference>
<dbReference type="SUPFAM" id="SSF51905">
    <property type="entry name" value="FAD/NAD(P)-binding domain"/>
    <property type="match status" value="1"/>
</dbReference>
<keyword evidence="20" id="KW-1185">Reference proteome</keyword>
<evidence type="ECO:0000256" key="13">
    <source>
        <dbReference type="ARBA" id="ARBA00049723"/>
    </source>
</evidence>
<evidence type="ECO:0000256" key="4">
    <source>
        <dbReference type="ARBA" id="ARBA00022630"/>
    </source>
</evidence>
<dbReference type="InterPro" id="IPR036188">
    <property type="entry name" value="FAD/NAD-bd_sf"/>
</dbReference>
<evidence type="ECO:0000256" key="2">
    <source>
        <dbReference type="ARBA" id="ARBA00010790"/>
    </source>
</evidence>
<feature type="domain" description="Glucose-methanol-choline oxidoreductase N-terminal" evidence="17">
    <location>
        <begin position="181"/>
        <end position="269"/>
    </location>
</feature>
<dbReference type="RefSeq" id="WP_253867191.1">
    <property type="nucleotide sequence ID" value="NZ_BAABHM010000011.1"/>
</dbReference>
<keyword evidence="8" id="KW-1207">Sterol metabolism</keyword>
<dbReference type="InterPro" id="IPR000172">
    <property type="entry name" value="GMC_OxRdtase_N"/>
</dbReference>
<evidence type="ECO:0000256" key="3">
    <source>
        <dbReference type="ARBA" id="ARBA00022548"/>
    </source>
</evidence>
<dbReference type="EC" id="1.1.3.6" evidence="13"/>
<feature type="region of interest" description="Disordered" evidence="16">
    <location>
        <begin position="711"/>
        <end position="733"/>
    </location>
</feature>
<proteinExistence type="inferred from homology"/>
<keyword evidence="6" id="KW-0560">Oxidoreductase</keyword>
<evidence type="ECO:0000256" key="14">
    <source>
        <dbReference type="ARBA" id="ARBA00049744"/>
    </source>
</evidence>
<dbReference type="Pfam" id="PF13450">
    <property type="entry name" value="NAD_binding_8"/>
    <property type="match status" value="1"/>
</dbReference>
<keyword evidence="4" id="KW-0285">Flavoprotein</keyword>
<dbReference type="InterPro" id="IPR007867">
    <property type="entry name" value="GMC_OxRtase_C"/>
</dbReference>
<dbReference type="PANTHER" id="PTHR47470">
    <property type="entry name" value="CHOLESTEROL OXIDASE"/>
    <property type="match status" value="1"/>
</dbReference>
<dbReference type="Pfam" id="PF05199">
    <property type="entry name" value="GMC_oxred_C"/>
    <property type="match status" value="1"/>
</dbReference>
<evidence type="ECO:0000256" key="11">
    <source>
        <dbReference type="ARBA" id="ARBA00038856"/>
    </source>
</evidence>
<dbReference type="Gene3D" id="3.50.50.60">
    <property type="entry name" value="FAD/NAD(P)-binding domain"/>
    <property type="match status" value="3"/>
</dbReference>
<evidence type="ECO:0000256" key="9">
    <source>
        <dbReference type="ARBA" id="ARBA00023221"/>
    </source>
</evidence>
<dbReference type="EC" id="5.3.3.1" evidence="11"/>
<keyword evidence="9" id="KW-0753">Steroid metabolism</keyword>
<accession>A0ABP8X7V7</accession>
<evidence type="ECO:0000313" key="20">
    <source>
        <dbReference type="Proteomes" id="UP001500843"/>
    </source>
</evidence>
<gene>
    <name evidence="19" type="ORF">GCM10023198_22120</name>
</gene>
<evidence type="ECO:0000256" key="10">
    <source>
        <dbReference type="ARBA" id="ARBA00023235"/>
    </source>
</evidence>
<name>A0ABP8X7V7_9MICO</name>
<reference evidence="20" key="1">
    <citation type="journal article" date="2019" name="Int. J. Syst. Evol. Microbiol.">
        <title>The Global Catalogue of Microorganisms (GCM) 10K type strain sequencing project: providing services to taxonomists for standard genome sequencing and annotation.</title>
        <authorList>
            <consortium name="The Broad Institute Genomics Platform"/>
            <consortium name="The Broad Institute Genome Sequencing Center for Infectious Disease"/>
            <person name="Wu L."/>
            <person name="Ma J."/>
        </authorList>
    </citation>
    <scope>NUCLEOTIDE SEQUENCE [LARGE SCALE GENOMIC DNA]</scope>
    <source>
        <strain evidence="20">JCM 17975</strain>
    </source>
</reference>
<evidence type="ECO:0000259" key="17">
    <source>
        <dbReference type="Pfam" id="PF00732"/>
    </source>
</evidence>
<comment type="caution">
    <text evidence="19">The sequence shown here is derived from an EMBL/GenBank/DDBJ whole genome shotgun (WGS) entry which is preliminary data.</text>
</comment>
<dbReference type="Pfam" id="PF00732">
    <property type="entry name" value="GMC_oxred_N"/>
    <property type="match status" value="1"/>
</dbReference>
<keyword evidence="7" id="KW-0443">Lipid metabolism</keyword>
<evidence type="ECO:0000256" key="7">
    <source>
        <dbReference type="ARBA" id="ARBA00023098"/>
    </source>
</evidence>
<feature type="domain" description="Glucose-methanol-choline oxidoreductase C-terminal" evidence="18">
    <location>
        <begin position="438"/>
        <end position="492"/>
    </location>
</feature>
<evidence type="ECO:0000256" key="12">
    <source>
        <dbReference type="ARBA" id="ARBA00049645"/>
    </source>
</evidence>